<accession>A0A7K1FMJ5</accession>
<proteinExistence type="predicted"/>
<evidence type="ECO:0000313" key="3">
    <source>
        <dbReference type="Proteomes" id="UP000460221"/>
    </source>
</evidence>
<feature type="domain" description="Lon N-terminal" evidence="1">
    <location>
        <begin position="20"/>
        <end position="219"/>
    </location>
</feature>
<dbReference type="InterPro" id="IPR046336">
    <property type="entry name" value="Lon_prtase_N_sf"/>
</dbReference>
<keyword evidence="3" id="KW-1185">Reference proteome</keyword>
<dbReference type="PROSITE" id="PS51787">
    <property type="entry name" value="LON_N"/>
    <property type="match status" value="1"/>
</dbReference>
<reference evidence="2 3" key="1">
    <citation type="submission" date="2019-11" db="EMBL/GenBank/DDBJ databases">
        <authorList>
            <person name="Jiang L.-Q."/>
        </authorList>
    </citation>
    <scope>NUCLEOTIDE SEQUENCE [LARGE SCALE GENOMIC DNA]</scope>
    <source>
        <strain evidence="2 3">YIM 132087</strain>
    </source>
</reference>
<dbReference type="PANTHER" id="PTHR46732">
    <property type="entry name" value="ATP-DEPENDENT PROTEASE LA (LON) DOMAIN PROTEIN"/>
    <property type="match status" value="1"/>
</dbReference>
<sequence length="241" mass="26260">MVIFTEPAPGRRPARRVSGVTRLPLFPLGTVLFPGLPLPLQVFEPRYRRLVEDLLTLPDGARRFGVVGIRAGLEVGTDHSNDLYDVGCVAEMRRVVAHPDGRFDILAVGVERFRLDSVGHEDDGLAFGEVEVLGEPEGPEAGTLSEEVHGQFSAYVLALLAARGLEPDELPELPDGARATSFAVAGAVLLGNAEKQRLLEAASVGDRLRLELELLRRETAMARDMSTRPAVEMSRQPYSQN</sequence>
<dbReference type="EMBL" id="WLYK01000006">
    <property type="protein sequence ID" value="MTD15391.1"/>
    <property type="molecule type" value="Genomic_DNA"/>
</dbReference>
<dbReference type="SMART" id="SM00464">
    <property type="entry name" value="LON"/>
    <property type="match status" value="1"/>
</dbReference>
<protein>
    <submittedName>
        <fullName evidence="2">Peptidase S16</fullName>
    </submittedName>
</protein>
<dbReference type="Gene3D" id="1.20.58.1480">
    <property type="match status" value="1"/>
</dbReference>
<gene>
    <name evidence="2" type="ORF">GIS00_15745</name>
</gene>
<name>A0A7K1FMJ5_9ACTN</name>
<dbReference type="AlphaFoldDB" id="A0A7K1FMJ5"/>
<dbReference type="PANTHER" id="PTHR46732:SF8">
    <property type="entry name" value="ATP-DEPENDENT PROTEASE LA (LON) DOMAIN PROTEIN"/>
    <property type="match status" value="1"/>
</dbReference>
<dbReference type="Gene3D" id="2.30.130.40">
    <property type="entry name" value="LON domain-like"/>
    <property type="match status" value="1"/>
</dbReference>
<organism evidence="2 3">
    <name type="scientific">Nakamurella alba</name>
    <dbReference type="NCBI Taxonomy" id="2665158"/>
    <lineage>
        <taxon>Bacteria</taxon>
        <taxon>Bacillati</taxon>
        <taxon>Actinomycetota</taxon>
        <taxon>Actinomycetes</taxon>
        <taxon>Nakamurellales</taxon>
        <taxon>Nakamurellaceae</taxon>
        <taxon>Nakamurella</taxon>
    </lineage>
</organism>
<dbReference type="InterPro" id="IPR003111">
    <property type="entry name" value="Lon_prtase_N"/>
</dbReference>
<dbReference type="InterPro" id="IPR015947">
    <property type="entry name" value="PUA-like_sf"/>
</dbReference>
<dbReference type="Proteomes" id="UP000460221">
    <property type="component" value="Unassembled WGS sequence"/>
</dbReference>
<dbReference type="Pfam" id="PF02190">
    <property type="entry name" value="LON_substr_bdg"/>
    <property type="match status" value="1"/>
</dbReference>
<evidence type="ECO:0000313" key="2">
    <source>
        <dbReference type="EMBL" id="MTD15391.1"/>
    </source>
</evidence>
<dbReference type="SUPFAM" id="SSF88697">
    <property type="entry name" value="PUA domain-like"/>
    <property type="match status" value="1"/>
</dbReference>
<evidence type="ECO:0000259" key="1">
    <source>
        <dbReference type="PROSITE" id="PS51787"/>
    </source>
</evidence>
<comment type="caution">
    <text evidence="2">The sequence shown here is derived from an EMBL/GenBank/DDBJ whole genome shotgun (WGS) entry which is preliminary data.</text>
</comment>